<dbReference type="Gene3D" id="3.90.1200.10">
    <property type="match status" value="1"/>
</dbReference>
<dbReference type="CDD" id="cd05154">
    <property type="entry name" value="ACAD10_11_N-like"/>
    <property type="match status" value="1"/>
</dbReference>
<dbReference type="InterPro" id="IPR011009">
    <property type="entry name" value="Kinase-like_dom_sf"/>
</dbReference>
<dbReference type="Pfam" id="PF01636">
    <property type="entry name" value="APH"/>
    <property type="match status" value="1"/>
</dbReference>
<dbReference type="OrthoDB" id="3806873at2"/>
<keyword evidence="3" id="KW-1185">Reference proteome</keyword>
<feature type="domain" description="Aminoglycoside phosphotransferase" evidence="1">
    <location>
        <begin position="71"/>
        <end position="302"/>
    </location>
</feature>
<name>A0A5N0V454_9PSEU</name>
<dbReference type="EMBL" id="VMNW02000021">
    <property type="protein sequence ID" value="KAA9160564.1"/>
    <property type="molecule type" value="Genomic_DNA"/>
</dbReference>
<dbReference type="InterPro" id="IPR002575">
    <property type="entry name" value="Aminoglycoside_PTrfase"/>
</dbReference>
<proteinExistence type="predicted"/>
<dbReference type="PANTHER" id="PTHR21310">
    <property type="entry name" value="AMINOGLYCOSIDE PHOSPHOTRANSFERASE-RELATED-RELATED"/>
    <property type="match status" value="1"/>
</dbReference>
<protein>
    <submittedName>
        <fullName evidence="2">Phosphotransferase family protein</fullName>
    </submittedName>
</protein>
<evidence type="ECO:0000313" key="2">
    <source>
        <dbReference type="EMBL" id="KAA9160564.1"/>
    </source>
</evidence>
<evidence type="ECO:0000259" key="1">
    <source>
        <dbReference type="Pfam" id="PF01636"/>
    </source>
</evidence>
<sequence length="392" mass="43889">MKVQETRSSAGVAPQRRIERNLAAVLDERARRRARGIGDRPGITPGDAQSRITRFLSRRLSEEFGVTDVVQMSGGGANECYAFRLTRNGSAQRLVLRIKSQGACCETDVQREFSILGAVKSVLPAPEPYWLTLDLADFGSPAMITGFSDGVSAPSDSVPLATGLGTVYGPRLQKLLSPQFVKYLARLHAHDWSGADLAGFDIPRAGTTEALDWRLAFWDRAWEEDAFEPHPTITLTRDWLWRNRPVVDRVSLLHGDYRNGNFLFDERSGEIKAVIDWELCYLGDRHSDLAYAMLPAWGSPGESGEFLNSGLVETEQFISQYERLSGLEVDRERLNYYMVYALYWSVISLVGTAPRNADLRMTQLDVMYNFIYPGLGAYFCRELNRLVAGVAA</sequence>
<dbReference type="InterPro" id="IPR041726">
    <property type="entry name" value="ACAD10_11_N"/>
</dbReference>
<evidence type="ECO:0000313" key="3">
    <source>
        <dbReference type="Proteomes" id="UP000319769"/>
    </source>
</evidence>
<dbReference type="Gene3D" id="3.30.200.20">
    <property type="entry name" value="Phosphorylase Kinase, domain 1"/>
    <property type="match status" value="1"/>
</dbReference>
<dbReference type="InterPro" id="IPR051678">
    <property type="entry name" value="AGP_Transferase"/>
</dbReference>
<accession>A0A5N0V454</accession>
<dbReference type="SUPFAM" id="SSF56112">
    <property type="entry name" value="Protein kinase-like (PK-like)"/>
    <property type="match status" value="1"/>
</dbReference>
<dbReference type="Proteomes" id="UP000319769">
    <property type="component" value="Unassembled WGS sequence"/>
</dbReference>
<comment type="caution">
    <text evidence="2">The sequence shown here is derived from an EMBL/GenBank/DDBJ whole genome shotgun (WGS) entry which is preliminary data.</text>
</comment>
<organism evidence="2 3">
    <name type="scientific">Amycolatopsis acidicola</name>
    <dbReference type="NCBI Taxonomy" id="2596893"/>
    <lineage>
        <taxon>Bacteria</taxon>
        <taxon>Bacillati</taxon>
        <taxon>Actinomycetota</taxon>
        <taxon>Actinomycetes</taxon>
        <taxon>Pseudonocardiales</taxon>
        <taxon>Pseudonocardiaceae</taxon>
        <taxon>Amycolatopsis</taxon>
    </lineage>
</organism>
<dbReference type="AlphaFoldDB" id="A0A5N0V454"/>
<reference evidence="2" key="1">
    <citation type="submission" date="2019-09" db="EMBL/GenBank/DDBJ databases">
        <authorList>
            <person name="Teo W.F.A."/>
            <person name="Duangmal K."/>
        </authorList>
    </citation>
    <scope>NUCLEOTIDE SEQUENCE [LARGE SCALE GENOMIC DNA]</scope>
    <source>
        <strain evidence="2">K81G1</strain>
    </source>
</reference>
<dbReference type="PANTHER" id="PTHR21310:SF57">
    <property type="entry name" value="BLR2944 PROTEIN"/>
    <property type="match status" value="1"/>
</dbReference>
<gene>
    <name evidence="2" type="ORF">FPZ12_017200</name>
</gene>
<dbReference type="GO" id="GO:0016740">
    <property type="term" value="F:transferase activity"/>
    <property type="evidence" value="ECO:0007669"/>
    <property type="project" value="UniProtKB-KW"/>
</dbReference>
<dbReference type="RefSeq" id="WP_144748181.1">
    <property type="nucleotide sequence ID" value="NZ_VMNW02000021.1"/>
</dbReference>